<evidence type="ECO:0000313" key="4">
    <source>
        <dbReference type="Proteomes" id="UP001341281"/>
    </source>
</evidence>
<evidence type="ECO:0000313" key="3">
    <source>
        <dbReference type="EMBL" id="WVZ64111.1"/>
    </source>
</evidence>
<protein>
    <submittedName>
        <fullName evidence="3">Uncharacterized protein</fullName>
    </submittedName>
</protein>
<dbReference type="InterPro" id="IPR006912">
    <property type="entry name" value="Harbinger_derived_prot"/>
</dbReference>
<keyword evidence="4" id="KW-1185">Reference proteome</keyword>
<sequence length="426" mass="46724">MRPLTGFCRCGLPERTSSHTAWHGPNAVTAAVSAGAPVRGSGGGARKARARASMDAQVGDAACRVRTAAKQQSSSRDAAGLGRGSDKEVVVAIERLRDEEGPAGCLHRGGRRRHCHRSHRRLIVGHRLCRPRRGAGGGVRTCAPMRGSGGAAPAPARVSLHACACRRPHACARQQCSPAPQHTAKPTLPHSSPAPVWEFNVLHCPEVVEDYEHFNIEQEAFDSIAADIVEKLKKQHEEKNSRIISPAKQKQDIHSGRNKPMRSLWRSTFLSTLTTCSTTRFPMSRPLYRKIMDALGAQSPYFTQRIDATNQGLSPEIKCMAAMRVLAYGTSADALDENLKIGKIEETEHILKIQRVSCFPGMLGSIDCMHWEWKKRNGKIVQLHGEDNTRDKHAATMILEAVATHVLRIGMLTLVLLLVLTMTSLY</sequence>
<dbReference type="AlphaFoldDB" id="A0AAQ3T0E4"/>
<dbReference type="Pfam" id="PF04827">
    <property type="entry name" value="Plant_tran"/>
    <property type="match status" value="1"/>
</dbReference>
<organism evidence="3 4">
    <name type="scientific">Paspalum notatum var. saurae</name>
    <dbReference type="NCBI Taxonomy" id="547442"/>
    <lineage>
        <taxon>Eukaryota</taxon>
        <taxon>Viridiplantae</taxon>
        <taxon>Streptophyta</taxon>
        <taxon>Embryophyta</taxon>
        <taxon>Tracheophyta</taxon>
        <taxon>Spermatophyta</taxon>
        <taxon>Magnoliopsida</taxon>
        <taxon>Liliopsida</taxon>
        <taxon>Poales</taxon>
        <taxon>Poaceae</taxon>
        <taxon>PACMAD clade</taxon>
        <taxon>Panicoideae</taxon>
        <taxon>Andropogonodae</taxon>
        <taxon>Paspaleae</taxon>
        <taxon>Paspalinae</taxon>
        <taxon>Paspalum</taxon>
    </lineage>
</organism>
<gene>
    <name evidence="3" type="ORF">U9M48_013678</name>
</gene>
<dbReference type="EMBL" id="CP144747">
    <property type="protein sequence ID" value="WVZ64111.1"/>
    <property type="molecule type" value="Genomic_DNA"/>
</dbReference>
<dbReference type="Proteomes" id="UP001341281">
    <property type="component" value="Chromosome 03"/>
</dbReference>
<name>A0AAQ3T0E4_PASNO</name>
<evidence type="ECO:0000256" key="1">
    <source>
        <dbReference type="SAM" id="MobiDB-lite"/>
    </source>
</evidence>
<keyword evidence="2" id="KW-1133">Transmembrane helix</keyword>
<dbReference type="PANTHER" id="PTHR47150">
    <property type="entry name" value="OS12G0169200 PROTEIN"/>
    <property type="match status" value="1"/>
</dbReference>
<feature type="region of interest" description="Disordered" evidence="1">
    <location>
        <begin position="239"/>
        <end position="258"/>
    </location>
</feature>
<accession>A0AAQ3T0E4</accession>
<feature type="transmembrane region" description="Helical" evidence="2">
    <location>
        <begin position="406"/>
        <end position="425"/>
    </location>
</feature>
<keyword evidence="2" id="KW-0472">Membrane</keyword>
<keyword evidence="2" id="KW-0812">Transmembrane</keyword>
<proteinExistence type="predicted"/>
<reference evidence="3 4" key="1">
    <citation type="submission" date="2024-02" db="EMBL/GenBank/DDBJ databases">
        <title>High-quality chromosome-scale genome assembly of Pensacola bahiagrass (Paspalum notatum Flugge var. saurae).</title>
        <authorList>
            <person name="Vega J.M."/>
            <person name="Podio M."/>
            <person name="Orjuela J."/>
            <person name="Siena L.A."/>
            <person name="Pessino S.C."/>
            <person name="Combes M.C."/>
            <person name="Mariac C."/>
            <person name="Albertini E."/>
            <person name="Pupilli F."/>
            <person name="Ortiz J.P.A."/>
            <person name="Leblanc O."/>
        </authorList>
    </citation>
    <scope>NUCLEOTIDE SEQUENCE [LARGE SCALE GENOMIC DNA]</scope>
    <source>
        <strain evidence="3">R1</strain>
        <tissue evidence="3">Leaf</tissue>
    </source>
</reference>
<dbReference type="PANTHER" id="PTHR47150:SF7">
    <property type="entry name" value="NUCLEASE"/>
    <property type="match status" value="1"/>
</dbReference>
<evidence type="ECO:0000256" key="2">
    <source>
        <dbReference type="SAM" id="Phobius"/>
    </source>
</evidence>